<protein>
    <recommendedName>
        <fullName evidence="8">Polysaccharide chain length determinant N-terminal domain-containing protein</fullName>
    </recommendedName>
</protein>
<comment type="caution">
    <text evidence="9">The sequence shown here is derived from an EMBL/GenBank/DDBJ whole genome shotgun (WGS) entry which is preliminary data.</text>
</comment>
<evidence type="ECO:0000313" key="9">
    <source>
        <dbReference type="EMBL" id="OZU89296.1"/>
    </source>
</evidence>
<dbReference type="PANTHER" id="PTHR32309:SF31">
    <property type="entry name" value="CAPSULAR EXOPOLYSACCHARIDE FAMILY"/>
    <property type="match status" value="1"/>
</dbReference>
<evidence type="ECO:0000256" key="1">
    <source>
        <dbReference type="ARBA" id="ARBA00004651"/>
    </source>
</evidence>
<dbReference type="InterPro" id="IPR003856">
    <property type="entry name" value="LPS_length_determ_N"/>
</dbReference>
<organism evidence="9 10">
    <name type="scientific">Virgibacillus indicus</name>
    <dbReference type="NCBI Taxonomy" id="2024554"/>
    <lineage>
        <taxon>Bacteria</taxon>
        <taxon>Bacillati</taxon>
        <taxon>Bacillota</taxon>
        <taxon>Bacilli</taxon>
        <taxon>Bacillales</taxon>
        <taxon>Bacillaceae</taxon>
        <taxon>Virgibacillus</taxon>
    </lineage>
</organism>
<dbReference type="EMBL" id="NPMS01000002">
    <property type="protein sequence ID" value="OZU89296.1"/>
    <property type="molecule type" value="Genomic_DNA"/>
</dbReference>
<dbReference type="GO" id="GO:0005886">
    <property type="term" value="C:plasma membrane"/>
    <property type="evidence" value="ECO:0007669"/>
    <property type="project" value="UniProtKB-SubCell"/>
</dbReference>
<evidence type="ECO:0000256" key="2">
    <source>
        <dbReference type="ARBA" id="ARBA00006683"/>
    </source>
</evidence>
<keyword evidence="4 7" id="KW-0812">Transmembrane</keyword>
<evidence type="ECO:0000256" key="7">
    <source>
        <dbReference type="SAM" id="Phobius"/>
    </source>
</evidence>
<comment type="subcellular location">
    <subcellularLocation>
        <location evidence="1">Cell membrane</location>
        <topology evidence="1">Multi-pass membrane protein</topology>
    </subcellularLocation>
</comment>
<proteinExistence type="inferred from homology"/>
<keyword evidence="6 7" id="KW-0472">Membrane</keyword>
<comment type="similarity">
    <text evidence="2">Belongs to the CpsC/CapA family.</text>
</comment>
<evidence type="ECO:0000259" key="8">
    <source>
        <dbReference type="Pfam" id="PF02706"/>
    </source>
</evidence>
<evidence type="ECO:0000256" key="4">
    <source>
        <dbReference type="ARBA" id="ARBA00022692"/>
    </source>
</evidence>
<gene>
    <name evidence="9" type="ORF">CIL03_06145</name>
</gene>
<feature type="domain" description="Polysaccharide chain length determinant N-terminal" evidence="8">
    <location>
        <begin position="16"/>
        <end position="87"/>
    </location>
</feature>
<dbReference type="Pfam" id="PF02706">
    <property type="entry name" value="Wzz"/>
    <property type="match status" value="1"/>
</dbReference>
<evidence type="ECO:0000256" key="5">
    <source>
        <dbReference type="ARBA" id="ARBA00022989"/>
    </source>
</evidence>
<evidence type="ECO:0000256" key="3">
    <source>
        <dbReference type="ARBA" id="ARBA00022475"/>
    </source>
</evidence>
<dbReference type="PANTHER" id="PTHR32309">
    <property type="entry name" value="TYROSINE-PROTEIN KINASE"/>
    <property type="match status" value="1"/>
</dbReference>
<keyword evidence="3" id="KW-1003">Cell membrane</keyword>
<name>A0A265NDC0_9BACI</name>
<feature type="transmembrane region" description="Helical" evidence="7">
    <location>
        <begin position="173"/>
        <end position="192"/>
    </location>
</feature>
<keyword evidence="10" id="KW-1185">Reference proteome</keyword>
<evidence type="ECO:0000256" key="6">
    <source>
        <dbReference type="ARBA" id="ARBA00023136"/>
    </source>
</evidence>
<reference evidence="9 10" key="1">
    <citation type="submission" date="2017-08" db="EMBL/GenBank/DDBJ databases">
        <title>Virgibacillus indicus sp. nov. and Virgibacillus profoundi sp. nov, two moderately halophilic bacteria isolated from marine sediment by using the Microfluidic Streak Plate.</title>
        <authorList>
            <person name="Xu B."/>
            <person name="Hu B."/>
            <person name="Wang J."/>
            <person name="Zhu Y."/>
            <person name="Huang L."/>
            <person name="Du W."/>
            <person name="Huang Y."/>
        </authorList>
    </citation>
    <scope>NUCLEOTIDE SEQUENCE [LARGE SCALE GENOMIC DNA]</scope>
    <source>
        <strain evidence="9 10">IO3-P2-C2</strain>
    </source>
</reference>
<dbReference type="InterPro" id="IPR050445">
    <property type="entry name" value="Bact_polysacc_biosynth/exp"/>
</dbReference>
<keyword evidence="5 7" id="KW-1133">Transmembrane helix</keyword>
<dbReference type="OrthoDB" id="2365115at2"/>
<accession>A0A265NDC0</accession>
<dbReference type="AlphaFoldDB" id="A0A265NDC0"/>
<feature type="transmembrane region" description="Helical" evidence="7">
    <location>
        <begin position="30"/>
        <end position="47"/>
    </location>
</feature>
<dbReference type="Proteomes" id="UP000216498">
    <property type="component" value="Unassembled WGS sequence"/>
</dbReference>
<dbReference type="RefSeq" id="WP_094884663.1">
    <property type="nucleotide sequence ID" value="NZ_NPMS01000002.1"/>
</dbReference>
<evidence type="ECO:0000313" key="10">
    <source>
        <dbReference type="Proteomes" id="UP000216498"/>
    </source>
</evidence>
<sequence length="245" mass="27208">MNRGNGQYFERMQAKEINLKDIFDVIKRRLWIIIVITIAAILGAYFYSDNMDNTPLYQSSTRVIVGSEGESMSTLMVMIKDPIVMEQVIKELELSTSADALANQIEVEQLDESQIIKISATTIDSELAAAIANTTARAYKAQIASILDFQDVQLLSAAIENPYPINEKNQNRLLLIAAAFGLATGIGLTFLLDSLDGKVRKERELEEILGVPVLGMVSNMNKKKLAVKKSKRKKKVEIRGEAVDI</sequence>